<gene>
    <name evidence="1" type="ORF">ACFFVF_03245</name>
</gene>
<dbReference type="SUPFAM" id="SSF51197">
    <property type="entry name" value="Clavaminate synthase-like"/>
    <property type="match status" value="1"/>
</dbReference>
<dbReference type="GO" id="GO:0051213">
    <property type="term" value="F:dioxygenase activity"/>
    <property type="evidence" value="ECO:0007669"/>
    <property type="project" value="UniProtKB-KW"/>
</dbReference>
<dbReference type="PANTHER" id="PTHR31630">
    <property type="entry name" value="PHYTANOYL-COA DIOXYGENASE-RELATED-RELATED"/>
    <property type="match status" value="1"/>
</dbReference>
<dbReference type="Proteomes" id="UP001589607">
    <property type="component" value="Unassembled WGS sequence"/>
</dbReference>
<dbReference type="InterPro" id="IPR008775">
    <property type="entry name" value="Phytyl_CoA_dOase-like"/>
</dbReference>
<sequence>MKLDLIENFWNRINDSNAIIESSWDNEVAYLNGLGIGMEETLHYFYNEKPDSIVFKKWIEGKAKKQEEETGLVEDVLTKEDLLFWETNGYLVLKNAIPIEDCLATQTAIWNFLDKKPKDVASWYTIHEDQRGMMVNFFHHSTLEKNRASLKIRKAYEQLYKTSAICKTIDKVSFNPPITDNYTFFGSGLHWDVSLKPPIPFRLQGLLYLSNCNEKEGAFHCVPGFHVKIEDWLKSIAVNENPREVALQTLTPKAIIGEAGDFVIWNQALPHCATPNFGKSPRMVQYLTYVPDNYIEKLEWI</sequence>
<dbReference type="Pfam" id="PF05721">
    <property type="entry name" value="PhyH"/>
    <property type="match status" value="1"/>
</dbReference>
<dbReference type="PANTHER" id="PTHR31630:SF6">
    <property type="entry name" value="PHYTANOYL-COA DIOXYGENASE-RELATED"/>
    <property type="match status" value="1"/>
</dbReference>
<evidence type="ECO:0000313" key="1">
    <source>
        <dbReference type="EMBL" id="MFB9095520.1"/>
    </source>
</evidence>
<reference evidence="1 2" key="1">
    <citation type="submission" date="2024-09" db="EMBL/GenBank/DDBJ databases">
        <authorList>
            <person name="Sun Q."/>
            <person name="Mori K."/>
        </authorList>
    </citation>
    <scope>NUCLEOTIDE SEQUENCE [LARGE SCALE GENOMIC DNA]</scope>
    <source>
        <strain evidence="1 2">CECT 7955</strain>
    </source>
</reference>
<evidence type="ECO:0000313" key="2">
    <source>
        <dbReference type="Proteomes" id="UP001589607"/>
    </source>
</evidence>
<dbReference type="EMBL" id="JBHMEY010000007">
    <property type="protein sequence ID" value="MFB9095520.1"/>
    <property type="molecule type" value="Genomic_DNA"/>
</dbReference>
<accession>A0ABV5GJG9</accession>
<dbReference type="Gene3D" id="2.60.120.620">
    <property type="entry name" value="q2cbj1_9rhob like domain"/>
    <property type="match status" value="1"/>
</dbReference>
<organism evidence="1 2">
    <name type="scientific">Flavobacterium jumunjinense</name>
    <dbReference type="NCBI Taxonomy" id="998845"/>
    <lineage>
        <taxon>Bacteria</taxon>
        <taxon>Pseudomonadati</taxon>
        <taxon>Bacteroidota</taxon>
        <taxon>Flavobacteriia</taxon>
        <taxon>Flavobacteriales</taxon>
        <taxon>Flavobacteriaceae</taxon>
        <taxon>Flavobacterium</taxon>
    </lineage>
</organism>
<name>A0ABV5GJG9_9FLAO</name>
<keyword evidence="1" id="KW-0223">Dioxygenase</keyword>
<keyword evidence="1" id="KW-0560">Oxidoreductase</keyword>
<proteinExistence type="predicted"/>
<dbReference type="RefSeq" id="WP_236454070.1">
    <property type="nucleotide sequence ID" value="NZ_CBCSGE010000020.1"/>
</dbReference>
<comment type="caution">
    <text evidence="1">The sequence shown here is derived from an EMBL/GenBank/DDBJ whole genome shotgun (WGS) entry which is preliminary data.</text>
</comment>
<protein>
    <submittedName>
        <fullName evidence="1">Phytanoyl-CoA dioxygenase family protein</fullName>
    </submittedName>
</protein>
<keyword evidence="2" id="KW-1185">Reference proteome</keyword>